<proteinExistence type="predicted"/>
<dbReference type="AlphaFoldDB" id="A0A0E9SX82"/>
<evidence type="ECO:0000313" key="2">
    <source>
        <dbReference type="EMBL" id="JAH45857.1"/>
    </source>
</evidence>
<keyword evidence="1" id="KW-0732">Signal</keyword>
<reference evidence="2" key="1">
    <citation type="submission" date="2014-11" db="EMBL/GenBank/DDBJ databases">
        <authorList>
            <person name="Amaro Gonzalez C."/>
        </authorList>
    </citation>
    <scope>NUCLEOTIDE SEQUENCE</scope>
</reference>
<feature type="signal peptide" evidence="1">
    <location>
        <begin position="1"/>
        <end position="24"/>
    </location>
</feature>
<dbReference type="EMBL" id="GBXM01062720">
    <property type="protein sequence ID" value="JAH45857.1"/>
    <property type="molecule type" value="Transcribed_RNA"/>
</dbReference>
<organism evidence="2">
    <name type="scientific">Anguilla anguilla</name>
    <name type="common">European freshwater eel</name>
    <name type="synonym">Muraena anguilla</name>
    <dbReference type="NCBI Taxonomy" id="7936"/>
    <lineage>
        <taxon>Eukaryota</taxon>
        <taxon>Metazoa</taxon>
        <taxon>Chordata</taxon>
        <taxon>Craniata</taxon>
        <taxon>Vertebrata</taxon>
        <taxon>Euteleostomi</taxon>
        <taxon>Actinopterygii</taxon>
        <taxon>Neopterygii</taxon>
        <taxon>Teleostei</taxon>
        <taxon>Anguilliformes</taxon>
        <taxon>Anguillidae</taxon>
        <taxon>Anguilla</taxon>
    </lineage>
</organism>
<protein>
    <submittedName>
        <fullName evidence="2">Uncharacterized protein</fullName>
    </submittedName>
</protein>
<feature type="chain" id="PRO_5002432716" evidence="1">
    <location>
        <begin position="25"/>
        <end position="52"/>
    </location>
</feature>
<evidence type="ECO:0000256" key="1">
    <source>
        <dbReference type="SAM" id="SignalP"/>
    </source>
</evidence>
<reference evidence="2" key="2">
    <citation type="journal article" date="2015" name="Fish Shellfish Immunol.">
        <title>Early steps in the European eel (Anguilla anguilla)-Vibrio vulnificus interaction in the gills: Role of the RtxA13 toxin.</title>
        <authorList>
            <person name="Callol A."/>
            <person name="Pajuelo D."/>
            <person name="Ebbesson L."/>
            <person name="Teles M."/>
            <person name="MacKenzie S."/>
            <person name="Amaro C."/>
        </authorList>
    </citation>
    <scope>NUCLEOTIDE SEQUENCE</scope>
</reference>
<sequence>MMGHVRTFFMLAALALINLSPAPAKSPTALMGRVQQKKIIQFLAQFQFLNTY</sequence>
<accession>A0A0E9SX82</accession>
<name>A0A0E9SX82_ANGAN</name>